<accession>A0A6M0S674</accession>
<dbReference type="Pfam" id="PF04116">
    <property type="entry name" value="FA_hydroxylase"/>
    <property type="match status" value="1"/>
</dbReference>
<evidence type="ECO:0000259" key="6">
    <source>
        <dbReference type="Pfam" id="PF04116"/>
    </source>
</evidence>
<comment type="subcellular location">
    <subcellularLocation>
        <location evidence="1">Membrane</location>
    </subcellularLocation>
</comment>
<reference evidence="7 8" key="1">
    <citation type="journal article" date="2020" name="Microb. Ecol.">
        <title>Ecogenomics of the Marine Benthic Filamentous Cyanobacterium Adonisia.</title>
        <authorList>
            <person name="Walter J.M."/>
            <person name="Coutinho F.H."/>
            <person name="Leomil L."/>
            <person name="Hargreaves P.I."/>
            <person name="Campeao M.E."/>
            <person name="Vieira V.V."/>
            <person name="Silva B.S."/>
            <person name="Fistarol G.O."/>
            <person name="Salomon P.S."/>
            <person name="Sawabe T."/>
            <person name="Mino S."/>
            <person name="Hosokawa M."/>
            <person name="Miyashita H."/>
            <person name="Maruyama F."/>
            <person name="van Verk M.C."/>
            <person name="Dutilh B.E."/>
            <person name="Thompson C.C."/>
            <person name="Thompson F.L."/>
        </authorList>
    </citation>
    <scope>NUCLEOTIDE SEQUENCE [LARGE SCALE GENOMIC DNA]</scope>
    <source>
        <strain evidence="7 8">CCMR0082</strain>
    </source>
</reference>
<dbReference type="RefSeq" id="WP_163662939.1">
    <property type="nucleotide sequence ID" value="NZ_QZCE01000002.1"/>
</dbReference>
<keyword evidence="3 5" id="KW-1133">Transmembrane helix</keyword>
<dbReference type="GO" id="GO:0016020">
    <property type="term" value="C:membrane"/>
    <property type="evidence" value="ECO:0007669"/>
    <property type="project" value="UniProtKB-SubCell"/>
</dbReference>
<comment type="caution">
    <text evidence="7">The sequence shown here is derived from an EMBL/GenBank/DDBJ whole genome shotgun (WGS) entry which is preliminary data.</text>
</comment>
<dbReference type="GO" id="GO:0008610">
    <property type="term" value="P:lipid biosynthetic process"/>
    <property type="evidence" value="ECO:0007669"/>
    <property type="project" value="InterPro"/>
</dbReference>
<dbReference type="GO" id="GO:0016491">
    <property type="term" value="F:oxidoreductase activity"/>
    <property type="evidence" value="ECO:0007669"/>
    <property type="project" value="InterPro"/>
</dbReference>
<feature type="transmembrane region" description="Helical" evidence="5">
    <location>
        <begin position="121"/>
        <end position="140"/>
    </location>
</feature>
<keyword evidence="2 5" id="KW-0812">Transmembrane</keyword>
<gene>
    <name evidence="7" type="ORF">D0962_11910</name>
</gene>
<dbReference type="InterPro" id="IPR050307">
    <property type="entry name" value="Sterol_Desaturase_Related"/>
</dbReference>
<protein>
    <submittedName>
        <fullName evidence="7">Sterol desaturase family protein</fullName>
    </submittedName>
</protein>
<dbReference type="GO" id="GO:0005506">
    <property type="term" value="F:iron ion binding"/>
    <property type="evidence" value="ECO:0007669"/>
    <property type="project" value="InterPro"/>
</dbReference>
<evidence type="ECO:0000256" key="4">
    <source>
        <dbReference type="ARBA" id="ARBA00023136"/>
    </source>
</evidence>
<evidence type="ECO:0000256" key="3">
    <source>
        <dbReference type="ARBA" id="ARBA00022989"/>
    </source>
</evidence>
<sequence length="253" mass="29301">MIIFGTFVLLVSLTAWCSWAELTQKTLHDWILDSAGLWVQGLLIPLVQLTCLQTLYQQLLPHWQQGLALHPLIAFVLSFVAVDYLYYWNHRFLHSPWGWCAHQVHHTVSTMDVLGTSRNTLWSSFLIIYLWVHGLFIYLLEDPTAYVLGVSLTAALDLWRHSQFSPQPGSWLYHCLSGWLILPQDHGWHHQSAAQACNYGANFKLWDRLHGTWYQSDQWPLALGQPLPFSLWRQLLYPRATPQATCIQTHSLD</sequence>
<evidence type="ECO:0000256" key="2">
    <source>
        <dbReference type="ARBA" id="ARBA00022692"/>
    </source>
</evidence>
<dbReference type="Proteomes" id="UP000473574">
    <property type="component" value="Unassembled WGS sequence"/>
</dbReference>
<feature type="transmembrane region" description="Helical" evidence="5">
    <location>
        <begin position="67"/>
        <end position="87"/>
    </location>
</feature>
<name>A0A6M0S674_9CYAN</name>
<feature type="transmembrane region" description="Helical" evidence="5">
    <location>
        <begin position="36"/>
        <end position="55"/>
    </location>
</feature>
<evidence type="ECO:0000256" key="5">
    <source>
        <dbReference type="SAM" id="Phobius"/>
    </source>
</evidence>
<evidence type="ECO:0000313" key="7">
    <source>
        <dbReference type="EMBL" id="NEZ63481.1"/>
    </source>
</evidence>
<feature type="domain" description="Fatty acid hydroxylase" evidence="6">
    <location>
        <begin position="75"/>
        <end position="212"/>
    </location>
</feature>
<keyword evidence="4 5" id="KW-0472">Membrane</keyword>
<dbReference type="EMBL" id="QZCE01000002">
    <property type="protein sequence ID" value="NEZ63481.1"/>
    <property type="molecule type" value="Genomic_DNA"/>
</dbReference>
<dbReference type="AlphaFoldDB" id="A0A6M0S674"/>
<evidence type="ECO:0000256" key="1">
    <source>
        <dbReference type="ARBA" id="ARBA00004370"/>
    </source>
</evidence>
<evidence type="ECO:0000313" key="8">
    <source>
        <dbReference type="Proteomes" id="UP000473574"/>
    </source>
</evidence>
<proteinExistence type="predicted"/>
<organism evidence="7 8">
    <name type="scientific">Adonisia turfae CCMR0082</name>
    <dbReference type="NCBI Taxonomy" id="2304604"/>
    <lineage>
        <taxon>Bacteria</taxon>
        <taxon>Bacillati</taxon>
        <taxon>Cyanobacteriota</taxon>
        <taxon>Adonisia</taxon>
        <taxon>Adonisia turfae</taxon>
    </lineage>
</organism>
<dbReference type="PANTHER" id="PTHR11863">
    <property type="entry name" value="STEROL DESATURASE"/>
    <property type="match status" value="1"/>
</dbReference>
<dbReference type="InterPro" id="IPR006694">
    <property type="entry name" value="Fatty_acid_hydroxylase"/>
</dbReference>